<protein>
    <recommendedName>
        <fullName evidence="1">Uncharacterized protein YfbK C-terminal domain-containing protein</fullName>
    </recommendedName>
</protein>
<sequence length="158" mass="17136">RVLAAQDFNDDRKDAGEIGSGHTVTALYEIVPAGVNYPRGVDPLKYQPQPPVEEPPPLTSNETMTVKVRYKAPEGDVSTRFDVPVADEGGEFAQATDDFRWASAVAGFGMLLRNSQYSGSLTFEQLLETANATAKPDPKGYRAEFVSLVVTAKSLRGQ</sequence>
<dbReference type="InterPro" id="IPR021908">
    <property type="entry name" value="YfbK_C"/>
</dbReference>
<dbReference type="EMBL" id="BARS01034465">
    <property type="protein sequence ID" value="GAG22544.1"/>
    <property type="molecule type" value="Genomic_DNA"/>
</dbReference>
<proteinExistence type="predicted"/>
<reference evidence="2" key="1">
    <citation type="journal article" date="2014" name="Front. Microbiol.">
        <title>High frequency of phylogenetically diverse reductive dehalogenase-homologous genes in deep subseafloor sedimentary metagenomes.</title>
        <authorList>
            <person name="Kawai M."/>
            <person name="Futagami T."/>
            <person name="Toyoda A."/>
            <person name="Takaki Y."/>
            <person name="Nishi S."/>
            <person name="Hori S."/>
            <person name="Arai W."/>
            <person name="Tsubouchi T."/>
            <person name="Morono Y."/>
            <person name="Uchiyama I."/>
            <person name="Ito T."/>
            <person name="Fujiyama A."/>
            <person name="Inagaki F."/>
            <person name="Takami H."/>
        </authorList>
    </citation>
    <scope>NUCLEOTIDE SEQUENCE</scope>
    <source>
        <strain evidence="2">Expedition CK06-06</strain>
    </source>
</reference>
<feature type="domain" description="Uncharacterized protein YfbK C-terminal" evidence="1">
    <location>
        <begin position="1"/>
        <end position="155"/>
    </location>
</feature>
<evidence type="ECO:0000259" key="1">
    <source>
        <dbReference type="Pfam" id="PF12034"/>
    </source>
</evidence>
<feature type="non-terminal residue" evidence="2">
    <location>
        <position position="1"/>
    </location>
</feature>
<dbReference type="AlphaFoldDB" id="X0VVW9"/>
<evidence type="ECO:0000313" key="2">
    <source>
        <dbReference type="EMBL" id="GAG22544.1"/>
    </source>
</evidence>
<comment type="caution">
    <text evidence="2">The sequence shown here is derived from an EMBL/GenBank/DDBJ whole genome shotgun (WGS) entry which is preliminary data.</text>
</comment>
<gene>
    <name evidence="2" type="ORF">S01H1_53235</name>
</gene>
<name>X0VVW9_9ZZZZ</name>
<organism evidence="2">
    <name type="scientific">marine sediment metagenome</name>
    <dbReference type="NCBI Taxonomy" id="412755"/>
    <lineage>
        <taxon>unclassified sequences</taxon>
        <taxon>metagenomes</taxon>
        <taxon>ecological metagenomes</taxon>
    </lineage>
</organism>
<dbReference type="Pfam" id="PF12034">
    <property type="entry name" value="YfbK_C"/>
    <property type="match status" value="1"/>
</dbReference>
<accession>X0VVW9</accession>